<gene>
    <name evidence="3" type="ORF">C7B65_01865</name>
</gene>
<dbReference type="EMBL" id="PVWG01000001">
    <property type="protein sequence ID" value="PSB22175.1"/>
    <property type="molecule type" value="Genomic_DNA"/>
</dbReference>
<accession>A0A2T1DP03</accession>
<keyword evidence="2 3" id="KW-0808">Transferase</keyword>
<dbReference type="Pfam" id="PF02636">
    <property type="entry name" value="Methyltransf_28"/>
    <property type="match status" value="1"/>
</dbReference>
<protein>
    <submittedName>
        <fullName evidence="3">Class I SAM-dependent methyltransferase</fullName>
    </submittedName>
</protein>
<dbReference type="Proteomes" id="UP000238634">
    <property type="component" value="Unassembled WGS sequence"/>
</dbReference>
<dbReference type="InterPro" id="IPR003788">
    <property type="entry name" value="NDUFAF7"/>
</dbReference>
<evidence type="ECO:0000256" key="1">
    <source>
        <dbReference type="ARBA" id="ARBA00022603"/>
    </source>
</evidence>
<keyword evidence="1 3" id="KW-0489">Methyltransferase</keyword>
<dbReference type="GO" id="GO:0035243">
    <property type="term" value="F:protein-arginine omega-N symmetric methyltransferase activity"/>
    <property type="evidence" value="ECO:0007669"/>
    <property type="project" value="TreeGrafter"/>
</dbReference>
<dbReference type="GO" id="GO:0032259">
    <property type="term" value="P:methylation"/>
    <property type="evidence" value="ECO:0007669"/>
    <property type="project" value="UniProtKB-KW"/>
</dbReference>
<name>A0A2T1DP03_9CYAN</name>
<dbReference type="PANTHER" id="PTHR12049:SF7">
    <property type="entry name" value="PROTEIN ARGININE METHYLTRANSFERASE NDUFAF7, MITOCHONDRIAL"/>
    <property type="match status" value="1"/>
</dbReference>
<dbReference type="SUPFAM" id="SSF53335">
    <property type="entry name" value="S-adenosyl-L-methionine-dependent methyltransferases"/>
    <property type="match status" value="1"/>
</dbReference>
<proteinExistence type="predicted"/>
<dbReference type="PANTHER" id="PTHR12049">
    <property type="entry name" value="PROTEIN ARGININE METHYLTRANSFERASE NDUFAF7, MITOCHONDRIAL"/>
    <property type="match status" value="1"/>
</dbReference>
<dbReference type="STRING" id="1920490.GCA_001895925_00921"/>
<sequence>MEMALYHPHYGYYAANRGKIGAHGDFLTSPHLAVDFGELLAKQFAEMWQILGQPQSFTLVEIGAGQGLLAADVLSGLQRHHPDCFACLDYVIVEKAAALMAEQQQRLKSWQAKVKIEWRSLDEIPAHSITGCVFSNELIDAFPVHLVTLTDRKLQEIYVTAQPNGFAEVIDEPSTSRLTDYFDLNGIDLFSPNYPDGYRTEVNLAALDWLSLVCDRIQRGYILTIDYGYTATRYYNPRRSQGTLQCYYQHSHHNNPYINVGQQDITAHVDFTALEGQGDRCGLKTLGFTQQGLFLMALGLSDRLTALSQIDAKNAQDIQNAILRRDALHQLMNPMGLGNFGVLIQSKGLTKQETERPLIGLREF</sequence>
<evidence type="ECO:0000256" key="2">
    <source>
        <dbReference type="ARBA" id="ARBA00022679"/>
    </source>
</evidence>
<dbReference type="AlphaFoldDB" id="A0A2T1DP03"/>
<evidence type="ECO:0000313" key="4">
    <source>
        <dbReference type="Proteomes" id="UP000238634"/>
    </source>
</evidence>
<reference evidence="3 4" key="2">
    <citation type="submission" date="2018-03" db="EMBL/GenBank/DDBJ databases">
        <title>The ancient ancestry and fast evolution of plastids.</title>
        <authorList>
            <person name="Moore K.R."/>
            <person name="Magnabosco C."/>
            <person name="Momper L."/>
            <person name="Gold D.A."/>
            <person name="Bosak T."/>
            <person name="Fournier G.P."/>
        </authorList>
    </citation>
    <scope>NUCLEOTIDE SEQUENCE [LARGE SCALE GENOMIC DNA]</scope>
    <source>
        <strain evidence="3 4">ULC007</strain>
    </source>
</reference>
<dbReference type="InterPro" id="IPR038375">
    <property type="entry name" value="NDUFAF7_sf"/>
</dbReference>
<dbReference type="InterPro" id="IPR029063">
    <property type="entry name" value="SAM-dependent_MTases_sf"/>
</dbReference>
<keyword evidence="4" id="KW-1185">Reference proteome</keyword>
<reference evidence="3 4" key="1">
    <citation type="submission" date="2018-02" db="EMBL/GenBank/DDBJ databases">
        <authorList>
            <person name="Cohen D.B."/>
            <person name="Kent A.D."/>
        </authorList>
    </citation>
    <scope>NUCLEOTIDE SEQUENCE [LARGE SCALE GENOMIC DNA]</scope>
    <source>
        <strain evidence="3 4">ULC007</strain>
    </source>
</reference>
<dbReference type="OrthoDB" id="9794208at2"/>
<comment type="caution">
    <text evidence="3">The sequence shown here is derived from an EMBL/GenBank/DDBJ whole genome shotgun (WGS) entry which is preliminary data.</text>
</comment>
<dbReference type="Gene3D" id="3.40.50.12710">
    <property type="match status" value="1"/>
</dbReference>
<evidence type="ECO:0000313" key="3">
    <source>
        <dbReference type="EMBL" id="PSB22175.1"/>
    </source>
</evidence>
<organism evidence="3 4">
    <name type="scientific">Phormidesmis priestleyi ULC007</name>
    <dbReference type="NCBI Taxonomy" id="1920490"/>
    <lineage>
        <taxon>Bacteria</taxon>
        <taxon>Bacillati</taxon>
        <taxon>Cyanobacteriota</taxon>
        <taxon>Cyanophyceae</taxon>
        <taxon>Leptolyngbyales</taxon>
        <taxon>Leptolyngbyaceae</taxon>
        <taxon>Phormidesmis</taxon>
    </lineage>
</organism>